<proteinExistence type="predicted"/>
<keyword evidence="4" id="KW-1185">Reference proteome</keyword>
<evidence type="ECO:0000313" key="3">
    <source>
        <dbReference type="EnsemblMetazoa" id="XP_030834770"/>
    </source>
</evidence>
<keyword evidence="2" id="KW-0732">Signal</keyword>
<feature type="compositionally biased region" description="Basic and acidic residues" evidence="1">
    <location>
        <begin position="33"/>
        <end position="45"/>
    </location>
</feature>
<evidence type="ECO:0000256" key="2">
    <source>
        <dbReference type="SAM" id="SignalP"/>
    </source>
</evidence>
<accession>A0A7M7NF19</accession>
<dbReference type="RefSeq" id="XP_030834770.1">
    <property type="nucleotide sequence ID" value="XM_030978910.1"/>
</dbReference>
<dbReference type="AlphaFoldDB" id="A0A7M7NF19"/>
<dbReference type="KEGG" id="spu:115918121"/>
<dbReference type="GeneID" id="115918121"/>
<evidence type="ECO:0000313" key="4">
    <source>
        <dbReference type="Proteomes" id="UP000007110"/>
    </source>
</evidence>
<dbReference type="InParanoid" id="A0A7M7NF19"/>
<evidence type="ECO:0000256" key="1">
    <source>
        <dbReference type="SAM" id="MobiDB-lite"/>
    </source>
</evidence>
<feature type="region of interest" description="Disordered" evidence="1">
    <location>
        <begin position="33"/>
        <end position="53"/>
    </location>
</feature>
<dbReference type="EnsemblMetazoa" id="XM_030978910">
    <property type="protein sequence ID" value="XP_030834770"/>
    <property type="gene ID" value="LOC115918121"/>
</dbReference>
<reference evidence="3" key="2">
    <citation type="submission" date="2021-01" db="UniProtKB">
        <authorList>
            <consortium name="EnsemblMetazoa"/>
        </authorList>
    </citation>
    <scope>IDENTIFICATION</scope>
</reference>
<feature type="chain" id="PRO_5029887035" evidence="2">
    <location>
        <begin position="17"/>
        <end position="117"/>
    </location>
</feature>
<reference evidence="4" key="1">
    <citation type="submission" date="2015-02" db="EMBL/GenBank/DDBJ databases">
        <title>Genome sequencing for Strongylocentrotus purpuratus.</title>
        <authorList>
            <person name="Murali S."/>
            <person name="Liu Y."/>
            <person name="Vee V."/>
            <person name="English A."/>
            <person name="Wang M."/>
            <person name="Skinner E."/>
            <person name="Han Y."/>
            <person name="Muzny D.M."/>
            <person name="Worley K.C."/>
            <person name="Gibbs R.A."/>
        </authorList>
    </citation>
    <scope>NUCLEOTIDE SEQUENCE</scope>
</reference>
<feature type="signal peptide" evidence="2">
    <location>
        <begin position="1"/>
        <end position="16"/>
    </location>
</feature>
<organism evidence="3 4">
    <name type="scientific">Strongylocentrotus purpuratus</name>
    <name type="common">Purple sea urchin</name>
    <dbReference type="NCBI Taxonomy" id="7668"/>
    <lineage>
        <taxon>Eukaryota</taxon>
        <taxon>Metazoa</taxon>
        <taxon>Echinodermata</taxon>
        <taxon>Eleutherozoa</taxon>
        <taxon>Echinozoa</taxon>
        <taxon>Echinoidea</taxon>
        <taxon>Euechinoidea</taxon>
        <taxon>Echinacea</taxon>
        <taxon>Camarodonta</taxon>
        <taxon>Echinidea</taxon>
        <taxon>Strongylocentrotidae</taxon>
        <taxon>Strongylocentrotus</taxon>
    </lineage>
</organism>
<dbReference type="Proteomes" id="UP000007110">
    <property type="component" value="Unassembled WGS sequence"/>
</dbReference>
<protein>
    <submittedName>
        <fullName evidence="3">Uncharacterized protein</fullName>
    </submittedName>
</protein>
<name>A0A7M7NF19_STRPU</name>
<sequence length="117" mass="12688">MRQTLIILLVLAVVGAALVDAGKADFERRRMEQSKKIRGGMERGKSIGGGYLGGRMDIQRVQEEAGRGGRAGIKNLRGKVNKLQSPNSAKEMFKLRTKKAAGKVKLSMLPPNGKSPK</sequence>